<dbReference type="CDD" id="cd00082">
    <property type="entry name" value="HisKA"/>
    <property type="match status" value="1"/>
</dbReference>
<dbReference type="OrthoDB" id="8807260at2"/>
<dbReference type="PANTHER" id="PTHR43711:SF1">
    <property type="entry name" value="HISTIDINE KINASE 1"/>
    <property type="match status" value="1"/>
</dbReference>
<evidence type="ECO:0000256" key="2">
    <source>
        <dbReference type="ARBA" id="ARBA00012438"/>
    </source>
</evidence>
<dbReference type="RefSeq" id="WP_075801749.1">
    <property type="nucleotide sequence ID" value="NZ_MKZO01000006.1"/>
</dbReference>
<organism evidence="9 10">
    <name type="scientific">Pseudomonas putida</name>
    <name type="common">Arthrobacter siderocapsulatus</name>
    <dbReference type="NCBI Taxonomy" id="303"/>
    <lineage>
        <taxon>Bacteria</taxon>
        <taxon>Pseudomonadati</taxon>
        <taxon>Pseudomonadota</taxon>
        <taxon>Gammaproteobacteria</taxon>
        <taxon>Pseudomonadales</taxon>
        <taxon>Pseudomonadaceae</taxon>
        <taxon>Pseudomonas</taxon>
    </lineage>
</organism>
<reference evidence="9 10" key="1">
    <citation type="submission" date="2016-10" db="EMBL/GenBank/DDBJ databases">
        <title>Genome Sequence of Pseudomonas putida GM4FR.</title>
        <authorList>
            <person name="Poehlein A."/>
            <person name="Wemheuer F."/>
            <person name="Hollensteiner J."/>
            <person name="Wemheuer B."/>
        </authorList>
    </citation>
    <scope>NUCLEOTIDE SEQUENCE [LARGE SCALE GENOMIC DNA]</scope>
    <source>
        <strain evidence="9 10">GM4FR</strain>
    </source>
</reference>
<dbReference type="SUPFAM" id="SSF55874">
    <property type="entry name" value="ATPase domain of HSP90 chaperone/DNA topoisomerase II/histidine kinase"/>
    <property type="match status" value="1"/>
</dbReference>
<dbReference type="SMART" id="SM00388">
    <property type="entry name" value="HisKA"/>
    <property type="match status" value="1"/>
</dbReference>
<feature type="domain" description="Histidine kinase" evidence="8">
    <location>
        <begin position="175"/>
        <end position="388"/>
    </location>
</feature>
<evidence type="ECO:0000256" key="5">
    <source>
        <dbReference type="ARBA" id="ARBA00022777"/>
    </source>
</evidence>
<sequence length="391" mass="43329">MDDTLSLCSESLFEEAPCGLVVMAEDGSLLRSNQTFCNWLGYDQASLCERRFEQLLTTGSRLFQRTHWVPLMKMQGSVAEVKLELLHRDGHIIAMLLNGVRRETADGVHYELALFGTTERDRYERAVLAARQRAEELLEQKITAETALQQAKAELAEAYESTQRRAIFAERMVAIASHDLKNPMTAIKMATQVLERDARSDKEHRLLSSIGQSAERAQRMIVDLLDFASVRIGQGISIRRQPVDLAQAIEHSVAELRVAFDSAAIRHLARGRGEFPVDPDRLQQMIGNLVANSVAYGDPHYPITLTTDLTEHGASITVHNHGAGIADELLPTLFEPMVRASEQQDALRSVGLGLFIVRQIAEAHGGRISVTSNPVYGTKFTIHLPGGVQAD</sequence>
<evidence type="ECO:0000259" key="8">
    <source>
        <dbReference type="PROSITE" id="PS50109"/>
    </source>
</evidence>
<accession>A0A1Q9RAQ2</accession>
<dbReference type="InterPro" id="IPR000014">
    <property type="entry name" value="PAS"/>
</dbReference>
<dbReference type="InterPro" id="IPR036097">
    <property type="entry name" value="HisK_dim/P_sf"/>
</dbReference>
<evidence type="ECO:0000256" key="3">
    <source>
        <dbReference type="ARBA" id="ARBA00022553"/>
    </source>
</evidence>
<dbReference type="EMBL" id="MKZO01000006">
    <property type="protein sequence ID" value="OLS64382.1"/>
    <property type="molecule type" value="Genomic_DNA"/>
</dbReference>
<evidence type="ECO:0000256" key="4">
    <source>
        <dbReference type="ARBA" id="ARBA00022679"/>
    </source>
</evidence>
<evidence type="ECO:0000313" key="10">
    <source>
        <dbReference type="Proteomes" id="UP000186736"/>
    </source>
</evidence>
<dbReference type="Gene3D" id="3.30.565.10">
    <property type="entry name" value="Histidine kinase-like ATPase, C-terminal domain"/>
    <property type="match status" value="1"/>
</dbReference>
<dbReference type="Gene3D" id="3.30.450.20">
    <property type="entry name" value="PAS domain"/>
    <property type="match status" value="1"/>
</dbReference>
<dbReference type="PRINTS" id="PR00344">
    <property type="entry name" value="BCTRLSENSOR"/>
</dbReference>
<evidence type="ECO:0000256" key="7">
    <source>
        <dbReference type="SAM" id="Coils"/>
    </source>
</evidence>
<dbReference type="PANTHER" id="PTHR43711">
    <property type="entry name" value="TWO-COMPONENT HISTIDINE KINASE"/>
    <property type="match status" value="1"/>
</dbReference>
<dbReference type="CDD" id="cd00075">
    <property type="entry name" value="HATPase"/>
    <property type="match status" value="1"/>
</dbReference>
<dbReference type="SMART" id="SM00387">
    <property type="entry name" value="HATPase_c"/>
    <property type="match status" value="1"/>
</dbReference>
<dbReference type="Pfam" id="PF02518">
    <property type="entry name" value="HATPase_c"/>
    <property type="match status" value="1"/>
</dbReference>
<proteinExistence type="predicted"/>
<keyword evidence="5" id="KW-0418">Kinase</keyword>
<comment type="catalytic activity">
    <reaction evidence="1">
        <text>ATP + protein L-histidine = ADP + protein N-phospho-L-histidine.</text>
        <dbReference type="EC" id="2.7.13.3"/>
    </reaction>
</comment>
<name>A0A1Q9RAQ2_PSEPU</name>
<protein>
    <recommendedName>
        <fullName evidence="2">histidine kinase</fullName>
        <ecNumber evidence="2">2.7.13.3</ecNumber>
    </recommendedName>
</protein>
<dbReference type="InterPro" id="IPR003594">
    <property type="entry name" value="HATPase_dom"/>
</dbReference>
<dbReference type="InterPro" id="IPR004358">
    <property type="entry name" value="Sig_transdc_His_kin-like_C"/>
</dbReference>
<comment type="caution">
    <text evidence="9">The sequence shown here is derived from an EMBL/GenBank/DDBJ whole genome shotgun (WGS) entry which is preliminary data.</text>
</comment>
<dbReference type="InterPro" id="IPR035965">
    <property type="entry name" value="PAS-like_dom_sf"/>
</dbReference>
<dbReference type="NCBIfam" id="TIGR00229">
    <property type="entry name" value="sensory_box"/>
    <property type="match status" value="1"/>
</dbReference>
<keyword evidence="7" id="KW-0175">Coiled coil</keyword>
<dbReference type="GO" id="GO:0000155">
    <property type="term" value="F:phosphorelay sensor kinase activity"/>
    <property type="evidence" value="ECO:0007669"/>
    <property type="project" value="InterPro"/>
</dbReference>
<dbReference type="Pfam" id="PF00512">
    <property type="entry name" value="HisKA"/>
    <property type="match status" value="1"/>
</dbReference>
<keyword evidence="6" id="KW-0902">Two-component regulatory system</keyword>
<dbReference type="InterPro" id="IPR005467">
    <property type="entry name" value="His_kinase_dom"/>
</dbReference>
<evidence type="ECO:0000313" key="9">
    <source>
        <dbReference type="EMBL" id="OLS64382.1"/>
    </source>
</evidence>
<keyword evidence="3" id="KW-0597">Phosphoprotein</keyword>
<dbReference type="Proteomes" id="UP000186736">
    <property type="component" value="Unassembled WGS sequence"/>
</dbReference>
<dbReference type="Gene3D" id="1.10.287.130">
    <property type="match status" value="1"/>
</dbReference>
<keyword evidence="4" id="KW-0808">Transferase</keyword>
<evidence type="ECO:0000256" key="6">
    <source>
        <dbReference type="ARBA" id="ARBA00023012"/>
    </source>
</evidence>
<dbReference type="InterPro" id="IPR003661">
    <property type="entry name" value="HisK_dim/P_dom"/>
</dbReference>
<dbReference type="AlphaFoldDB" id="A0A1Q9RAQ2"/>
<dbReference type="InterPro" id="IPR050736">
    <property type="entry name" value="Sensor_HK_Regulatory"/>
</dbReference>
<evidence type="ECO:0000256" key="1">
    <source>
        <dbReference type="ARBA" id="ARBA00000085"/>
    </source>
</evidence>
<feature type="coiled-coil region" evidence="7">
    <location>
        <begin position="120"/>
        <end position="161"/>
    </location>
</feature>
<dbReference type="PROSITE" id="PS50109">
    <property type="entry name" value="HIS_KIN"/>
    <property type="match status" value="1"/>
</dbReference>
<gene>
    <name evidence="9" type="ORF">PSEMO_06670</name>
</gene>
<dbReference type="EC" id="2.7.13.3" evidence="2"/>
<dbReference type="SUPFAM" id="SSF55785">
    <property type="entry name" value="PYP-like sensor domain (PAS domain)"/>
    <property type="match status" value="1"/>
</dbReference>
<dbReference type="SUPFAM" id="SSF47384">
    <property type="entry name" value="Homodimeric domain of signal transducing histidine kinase"/>
    <property type="match status" value="1"/>
</dbReference>
<dbReference type="InterPro" id="IPR036890">
    <property type="entry name" value="HATPase_C_sf"/>
</dbReference>